<name>A0A1H5URP3_9ACTN</name>
<gene>
    <name evidence="1" type="ORF">SAMN05444920_101623</name>
</gene>
<dbReference type="AlphaFoldDB" id="A0A1H5URP3"/>
<evidence type="ECO:0000313" key="1">
    <source>
        <dbReference type="EMBL" id="SEF77755.1"/>
    </source>
</evidence>
<keyword evidence="2" id="KW-1185">Reference proteome</keyword>
<dbReference type="RefSeq" id="WP_103954158.1">
    <property type="nucleotide sequence ID" value="NZ_FNVT01000001.1"/>
</dbReference>
<dbReference type="OrthoDB" id="3447380at2"/>
<dbReference type="Proteomes" id="UP000236732">
    <property type="component" value="Unassembled WGS sequence"/>
</dbReference>
<dbReference type="EMBL" id="FNVT01000001">
    <property type="protein sequence ID" value="SEF77755.1"/>
    <property type="molecule type" value="Genomic_DNA"/>
</dbReference>
<accession>A0A1H5URP3</accession>
<protein>
    <submittedName>
        <fullName evidence="1">Uncharacterized protein</fullName>
    </submittedName>
</protein>
<evidence type="ECO:0000313" key="2">
    <source>
        <dbReference type="Proteomes" id="UP000236732"/>
    </source>
</evidence>
<reference evidence="1 2" key="1">
    <citation type="submission" date="2016-10" db="EMBL/GenBank/DDBJ databases">
        <authorList>
            <person name="de Groot N.N."/>
        </authorList>
    </citation>
    <scope>NUCLEOTIDE SEQUENCE [LARGE SCALE GENOMIC DNA]</scope>
    <source>
        <strain evidence="1 2">CGMCC 4.7037</strain>
    </source>
</reference>
<proteinExistence type="predicted"/>
<sequence>MQTSPDIRAIEVTPHPVVLDTGPIEIVIDVSATRVSTMYGWLTAPDGIAYPIGFTDRHAPCGWQATHLLRPGAPEGPWRVEVRAGETSAGHDFDVATRGTRAEVRFTDFDAQPPQVPRGELARLTGRAELVKNGATGPGGGLDVVLAFREDNVCGWRELAEAVTDDLGRFTVGGPVVASGDWRAEVRTTSEAIGGRSEAVFVEATSYRPYATQIVGYQVRRLGQEIVHTGRLRGKPVSTWEWLSNQRIWVFYREPGAPSGAFHSAGRSTVTRVDQRGRFEARTLMRSGGAWRVEYFGTARAGGDRSGPRPAP</sequence>
<organism evidence="1 2">
    <name type="scientific">Nonomuraea solani</name>
    <dbReference type="NCBI Taxonomy" id="1144553"/>
    <lineage>
        <taxon>Bacteria</taxon>
        <taxon>Bacillati</taxon>
        <taxon>Actinomycetota</taxon>
        <taxon>Actinomycetes</taxon>
        <taxon>Streptosporangiales</taxon>
        <taxon>Streptosporangiaceae</taxon>
        <taxon>Nonomuraea</taxon>
    </lineage>
</organism>